<evidence type="ECO:0000256" key="1">
    <source>
        <dbReference type="SAM" id="SignalP"/>
    </source>
</evidence>
<evidence type="ECO:0000313" key="2">
    <source>
        <dbReference type="EMBL" id="KAA9129797.1"/>
    </source>
</evidence>
<dbReference type="RefSeq" id="WP_150865200.1">
    <property type="nucleotide sequence ID" value="NZ_VYXP01000011.1"/>
</dbReference>
<proteinExistence type="predicted"/>
<organism evidence="2 3">
    <name type="scientific">Marinihelvus fidelis</name>
    <dbReference type="NCBI Taxonomy" id="2613842"/>
    <lineage>
        <taxon>Bacteria</taxon>
        <taxon>Pseudomonadati</taxon>
        <taxon>Pseudomonadota</taxon>
        <taxon>Gammaproteobacteria</taxon>
        <taxon>Chromatiales</taxon>
        <taxon>Wenzhouxiangellaceae</taxon>
        <taxon>Marinihelvus</taxon>
    </lineage>
</organism>
<protein>
    <recommendedName>
        <fullName evidence="4">DUF4177 domain-containing protein</fullName>
    </recommendedName>
</protein>
<evidence type="ECO:0008006" key="4">
    <source>
        <dbReference type="Google" id="ProtNLM"/>
    </source>
</evidence>
<name>A0A5N0T6N4_9GAMM</name>
<feature type="signal peptide" evidence="1">
    <location>
        <begin position="1"/>
        <end position="26"/>
    </location>
</feature>
<keyword evidence="1" id="KW-0732">Signal</keyword>
<feature type="chain" id="PRO_5024312091" description="DUF4177 domain-containing protein" evidence="1">
    <location>
        <begin position="27"/>
        <end position="98"/>
    </location>
</feature>
<evidence type="ECO:0000313" key="3">
    <source>
        <dbReference type="Proteomes" id="UP000325372"/>
    </source>
</evidence>
<reference evidence="2 3" key="1">
    <citation type="submission" date="2019-09" db="EMBL/GenBank/DDBJ databases">
        <title>Wenzhouxiangella sp. Genome sequencing and assembly.</title>
        <authorList>
            <person name="Zhang R."/>
        </authorList>
    </citation>
    <scope>NUCLEOTIDE SEQUENCE [LARGE SCALE GENOMIC DNA]</scope>
    <source>
        <strain evidence="2 3">W260</strain>
    </source>
</reference>
<keyword evidence="3" id="KW-1185">Reference proteome</keyword>
<dbReference type="PROSITE" id="PS51257">
    <property type="entry name" value="PROKAR_LIPOPROTEIN"/>
    <property type="match status" value="1"/>
</dbReference>
<dbReference type="EMBL" id="VYXP01000011">
    <property type="protein sequence ID" value="KAA9129797.1"/>
    <property type="molecule type" value="Genomic_DNA"/>
</dbReference>
<sequence>MRKALTMLLVAAVPVAVLLALSPALVAQTTLAACTESITLFEDVSRFGRKNSAAKNMTETHQQMAAEGWSFVDQEVLYENADLEGFYLTYTRPAACPV</sequence>
<comment type="caution">
    <text evidence="2">The sequence shown here is derived from an EMBL/GenBank/DDBJ whole genome shotgun (WGS) entry which is preliminary data.</text>
</comment>
<accession>A0A5N0T6N4</accession>
<dbReference type="Proteomes" id="UP000325372">
    <property type="component" value="Unassembled WGS sequence"/>
</dbReference>
<dbReference type="AlphaFoldDB" id="A0A5N0T6N4"/>
<gene>
    <name evidence="2" type="ORF">F3N42_14180</name>
</gene>